<dbReference type="InterPro" id="IPR039426">
    <property type="entry name" value="TonB-dep_rcpt-like"/>
</dbReference>
<dbReference type="EMBL" id="CZQC01000073">
    <property type="protein sequence ID" value="CUS42998.1"/>
    <property type="molecule type" value="Genomic_DNA"/>
</dbReference>
<evidence type="ECO:0000256" key="8">
    <source>
        <dbReference type="ARBA" id="ARBA00023077"/>
    </source>
</evidence>
<dbReference type="PANTHER" id="PTHR32552">
    <property type="entry name" value="FERRICHROME IRON RECEPTOR-RELATED"/>
    <property type="match status" value="1"/>
</dbReference>
<evidence type="ECO:0000256" key="5">
    <source>
        <dbReference type="ARBA" id="ARBA00022729"/>
    </source>
</evidence>
<evidence type="ECO:0000256" key="1">
    <source>
        <dbReference type="ARBA" id="ARBA00004571"/>
    </source>
</evidence>
<reference evidence="13" key="1">
    <citation type="submission" date="2015-10" db="EMBL/GenBank/DDBJ databases">
        <authorList>
            <person name="Gilbert D.G."/>
        </authorList>
    </citation>
    <scope>NUCLEOTIDE SEQUENCE</scope>
</reference>
<evidence type="ECO:0000256" key="9">
    <source>
        <dbReference type="ARBA" id="ARBA00023136"/>
    </source>
</evidence>
<dbReference type="InterPro" id="IPR036942">
    <property type="entry name" value="Beta-barrel_TonB_sf"/>
</dbReference>
<evidence type="ECO:0000256" key="3">
    <source>
        <dbReference type="ARBA" id="ARBA00022496"/>
    </source>
</evidence>
<keyword evidence="8" id="KW-0798">TonB box</keyword>
<dbReference type="Gene3D" id="2.170.130.10">
    <property type="entry name" value="TonB-dependent receptor, plug domain"/>
    <property type="match status" value="1"/>
</dbReference>
<keyword evidence="7" id="KW-0406">Ion transport</keyword>
<dbReference type="InterPro" id="IPR000531">
    <property type="entry name" value="Beta-barrel_TonB"/>
</dbReference>
<dbReference type="SUPFAM" id="SSF56935">
    <property type="entry name" value="Porins"/>
    <property type="match status" value="1"/>
</dbReference>
<keyword evidence="2" id="KW-0813">Transport</keyword>
<comment type="subcellular location">
    <subcellularLocation>
        <location evidence="1">Cell outer membrane</location>
        <topology evidence="1">Multi-pass membrane protein</topology>
    </subcellularLocation>
</comment>
<feature type="domain" description="TonB-dependent receptor-like beta-barrel" evidence="11">
    <location>
        <begin position="325"/>
        <end position="766"/>
    </location>
</feature>
<keyword evidence="3" id="KW-0410">Iron transport</keyword>
<evidence type="ECO:0000256" key="10">
    <source>
        <dbReference type="ARBA" id="ARBA00023237"/>
    </source>
</evidence>
<keyword evidence="13" id="KW-0675">Receptor</keyword>
<evidence type="ECO:0000259" key="11">
    <source>
        <dbReference type="Pfam" id="PF00593"/>
    </source>
</evidence>
<dbReference type="PANTHER" id="PTHR32552:SF68">
    <property type="entry name" value="FERRICHROME OUTER MEMBRANE TRANSPORTER_PHAGE RECEPTOR"/>
    <property type="match status" value="1"/>
</dbReference>
<name>A0A160TGD3_9ZZZZ</name>
<keyword evidence="9" id="KW-0472">Membrane</keyword>
<dbReference type="AlphaFoldDB" id="A0A160TGD3"/>
<evidence type="ECO:0000256" key="6">
    <source>
        <dbReference type="ARBA" id="ARBA00023004"/>
    </source>
</evidence>
<evidence type="ECO:0000256" key="4">
    <source>
        <dbReference type="ARBA" id="ARBA00022692"/>
    </source>
</evidence>
<protein>
    <submittedName>
        <fullName evidence="13">Ferrichrome-iron receptor</fullName>
    </submittedName>
</protein>
<keyword evidence="4" id="KW-0812">Transmembrane</keyword>
<dbReference type="PROSITE" id="PS52016">
    <property type="entry name" value="TONB_DEPENDENT_REC_3"/>
    <property type="match status" value="1"/>
</dbReference>
<keyword evidence="10" id="KW-0998">Cell outer membrane</keyword>
<keyword evidence="6" id="KW-0408">Iron</keyword>
<dbReference type="Pfam" id="PF07715">
    <property type="entry name" value="Plug"/>
    <property type="match status" value="1"/>
</dbReference>
<evidence type="ECO:0000256" key="2">
    <source>
        <dbReference type="ARBA" id="ARBA00022448"/>
    </source>
</evidence>
<evidence type="ECO:0000259" key="12">
    <source>
        <dbReference type="Pfam" id="PF07715"/>
    </source>
</evidence>
<dbReference type="InterPro" id="IPR037066">
    <property type="entry name" value="Plug_dom_sf"/>
</dbReference>
<dbReference type="GO" id="GO:0015344">
    <property type="term" value="F:siderophore uptake transmembrane transporter activity"/>
    <property type="evidence" value="ECO:0007669"/>
    <property type="project" value="TreeGrafter"/>
</dbReference>
<evidence type="ECO:0000313" key="13">
    <source>
        <dbReference type="EMBL" id="CUS42998.1"/>
    </source>
</evidence>
<organism evidence="13">
    <name type="scientific">hydrothermal vent metagenome</name>
    <dbReference type="NCBI Taxonomy" id="652676"/>
    <lineage>
        <taxon>unclassified sequences</taxon>
        <taxon>metagenomes</taxon>
        <taxon>ecological metagenomes</taxon>
    </lineage>
</organism>
<accession>A0A160TGD3</accession>
<keyword evidence="5" id="KW-0732">Signal</keyword>
<proteinExistence type="predicted"/>
<dbReference type="Gene3D" id="2.40.170.20">
    <property type="entry name" value="TonB-dependent receptor, beta-barrel domain"/>
    <property type="match status" value="1"/>
</dbReference>
<sequence>MTDEKSFRLNKLALVIGLAFAAPALVSAAEEDVVELETYTAESTVEDTMGIMPTEPVKSVFGFNKTILETPRGVTSVSASMLDSYAITDIDDLVLISPGAFTQSFFGVAGSLDVRGTPGEVYFRGVRRVNNPGNYPTPIGASDRIDIVRGPASPIYGPSKIGGYLNFEPKSARAETGQYLEEPMGEIGITKGTWDKNVLTAEVGGPGEIAGKKLGYYVYAESENSGSYYDNSATDQSIYQASFNMDLTDKTRVEFGGMYQDFDGNQVAGWNRLTQDLIDNGTYITGTAQSVDTNGDGLNSPDEFDAWSGTAANNFFVPGSAATDADMDPAWALENVGTAKLKGNQTLVAPDDVLRTKVSTLYFDTIHDFSDTSSVTNKLFYEKLENINENAYGFSQFVDSYAIEDQVIFAFSMDHGDSIKANYQISPSVRYTSFIQGDDFDYEYFDRRDLTGPSTALDAKQLATRTDSDYAGYKEGEYTDIGLAFLADYTFAERLNLLLGARYDYFDMKSKDIAEKLHDGSGATSADDSDSATSWTASLSYTLPIGVTPYITASKQATMVIGQGSEISPDLIESGDAIADSTLKEVGIKASLFDDRLYLSSAYFTQERTNYSAQDQVSNNTTKSEGFEGEFRFLATEKLTLTGAFTHLEVFNLTAEENGTQFGFLGAEDTTGVSDPSLYYGYVLKGLNLVANEEESKKAGIPENMYSLTAMYAITDKFNITGSAVHADSTYSSFSKSVELPSYTVFNAGVKYSVADWNFGLQGKNLTDERYFRANFPDLFGATIVLPELPRHFIASASVKF</sequence>
<gene>
    <name evidence="13" type="ORF">MGWOODY_Tha348</name>
</gene>
<dbReference type="InterPro" id="IPR012910">
    <property type="entry name" value="Plug_dom"/>
</dbReference>
<feature type="domain" description="TonB-dependent receptor plug" evidence="12">
    <location>
        <begin position="68"/>
        <end position="163"/>
    </location>
</feature>
<dbReference type="GO" id="GO:0009279">
    <property type="term" value="C:cell outer membrane"/>
    <property type="evidence" value="ECO:0007669"/>
    <property type="project" value="UniProtKB-SubCell"/>
</dbReference>
<dbReference type="Pfam" id="PF00593">
    <property type="entry name" value="TonB_dep_Rec_b-barrel"/>
    <property type="match status" value="1"/>
</dbReference>
<evidence type="ECO:0000256" key="7">
    <source>
        <dbReference type="ARBA" id="ARBA00023065"/>
    </source>
</evidence>